<reference evidence="1 2" key="1">
    <citation type="submission" date="2013-08" db="EMBL/GenBank/DDBJ databases">
        <title>An opportunistic ruminal bacterium that causes liver abscesses in cattle.</title>
        <authorList>
            <person name="Benahmed F.H."/>
            <person name="Rasmussen M."/>
            <person name="Harbottle H."/>
            <person name="Soppet D."/>
            <person name="Nagaraja T.G."/>
            <person name="Davidson M."/>
        </authorList>
    </citation>
    <scope>NUCLEOTIDE SEQUENCE [LARGE SCALE GENOMIC DNA]</scope>
    <source>
        <strain evidence="1 2">B35</strain>
    </source>
</reference>
<dbReference type="RefSeq" id="WP_005958001.1">
    <property type="nucleotide sequence ID" value="NZ_AOJP01000008.1"/>
</dbReference>
<gene>
    <name evidence="1" type="ORF">C095_01630</name>
</gene>
<comment type="caution">
    <text evidence="1">The sequence shown here is derived from an EMBL/GenBank/DDBJ whole genome shotgun (WGS) entry which is preliminary data.</text>
</comment>
<evidence type="ECO:0000313" key="2">
    <source>
        <dbReference type="Proteomes" id="UP000031184"/>
    </source>
</evidence>
<protein>
    <submittedName>
        <fullName evidence="1">Uncharacterized protein</fullName>
    </submittedName>
</protein>
<dbReference type="Proteomes" id="UP000031184">
    <property type="component" value="Unassembled WGS sequence"/>
</dbReference>
<dbReference type="PATRIC" id="fig|1226633.4.peg.325"/>
<accession>A0A017H3L6</accession>
<name>A0A017H3L6_9FUSO</name>
<proteinExistence type="predicted"/>
<evidence type="ECO:0000313" key="1">
    <source>
        <dbReference type="EMBL" id="KID50117.1"/>
    </source>
</evidence>
<dbReference type="EMBL" id="AUZI01000008">
    <property type="protein sequence ID" value="KID50117.1"/>
    <property type="molecule type" value="Genomic_DNA"/>
</dbReference>
<dbReference type="AlphaFoldDB" id="A0A017H3L6"/>
<organism evidence="1 2">
    <name type="scientific">Fusobacterium necrophorum subsp. funduliforme B35</name>
    <dbReference type="NCBI Taxonomy" id="1226633"/>
    <lineage>
        <taxon>Bacteria</taxon>
        <taxon>Fusobacteriati</taxon>
        <taxon>Fusobacteriota</taxon>
        <taxon>Fusobacteriia</taxon>
        <taxon>Fusobacteriales</taxon>
        <taxon>Fusobacteriaceae</taxon>
        <taxon>Fusobacterium</taxon>
    </lineage>
</organism>
<dbReference type="GeneID" id="75076748"/>
<sequence>MEKLLSLLERQGISIEKKNVILAQLKEGNGEQLVFGTQAYVVIAYNEEKVIKARTYFSTTAVDLSQVEIYDKKEVKLTLNNKARQGELALEYSNGEKEQYLVSHDFLKGLTKYQVAATL</sequence>